<dbReference type="SUPFAM" id="SSF56112">
    <property type="entry name" value="Protein kinase-like (PK-like)"/>
    <property type="match status" value="1"/>
</dbReference>
<evidence type="ECO:0000256" key="3">
    <source>
        <dbReference type="ARBA" id="ARBA00022741"/>
    </source>
</evidence>
<keyword evidence="8" id="KW-1185">Reference proteome</keyword>
<keyword evidence="7" id="KW-0436">Ligase</keyword>
<dbReference type="PANTHER" id="PTHR24346:SF82">
    <property type="entry name" value="KP78A-RELATED"/>
    <property type="match status" value="1"/>
</dbReference>
<dbReference type="GeneID" id="14910190"/>
<keyword evidence="3" id="KW-0547">Nucleotide-binding</keyword>
<evidence type="ECO:0000256" key="1">
    <source>
        <dbReference type="ARBA" id="ARBA00022527"/>
    </source>
</evidence>
<dbReference type="RefSeq" id="XP_004039308.1">
    <property type="nucleotide sequence ID" value="XM_004039260.1"/>
</dbReference>
<dbReference type="CDD" id="cd14003">
    <property type="entry name" value="STKc_AMPK-like"/>
    <property type="match status" value="1"/>
</dbReference>
<name>G0QLA3_ICHMU</name>
<dbReference type="PROSITE" id="PS00108">
    <property type="entry name" value="PROTEIN_KINASE_ST"/>
    <property type="match status" value="1"/>
</dbReference>
<accession>G0QLA3</accession>
<dbReference type="PROSITE" id="PS50011">
    <property type="entry name" value="PROTEIN_KINASE_DOM"/>
    <property type="match status" value="1"/>
</dbReference>
<evidence type="ECO:0000256" key="4">
    <source>
        <dbReference type="ARBA" id="ARBA00022777"/>
    </source>
</evidence>
<dbReference type="EMBL" id="GL983237">
    <property type="protein sequence ID" value="EGR34004.1"/>
    <property type="molecule type" value="Genomic_DNA"/>
</dbReference>
<gene>
    <name evidence="7" type="ORF">IMG5_027660</name>
</gene>
<dbReference type="InterPro" id="IPR011009">
    <property type="entry name" value="Kinase-like_dom_sf"/>
</dbReference>
<keyword evidence="1" id="KW-0723">Serine/threonine-protein kinase</keyword>
<dbReference type="Pfam" id="PF00069">
    <property type="entry name" value="Pkinase"/>
    <property type="match status" value="1"/>
</dbReference>
<evidence type="ECO:0000256" key="2">
    <source>
        <dbReference type="ARBA" id="ARBA00022679"/>
    </source>
</evidence>
<dbReference type="FunFam" id="3.30.200.20:FF:000042">
    <property type="entry name" value="Aurora kinase A"/>
    <property type="match status" value="1"/>
</dbReference>
<dbReference type="PANTHER" id="PTHR24346">
    <property type="entry name" value="MAP/MICROTUBULE AFFINITY-REGULATING KINASE"/>
    <property type="match status" value="1"/>
</dbReference>
<dbReference type="FunFam" id="1.10.510.10:FF:000740">
    <property type="entry name" value="SNF1-related protein kinase, putative"/>
    <property type="match status" value="1"/>
</dbReference>
<dbReference type="InParanoid" id="G0QLA3"/>
<dbReference type="Gene3D" id="1.10.510.10">
    <property type="entry name" value="Transferase(Phosphotransferase) domain 1"/>
    <property type="match status" value="1"/>
</dbReference>
<dbReference type="STRING" id="857967.G0QLA3"/>
<dbReference type="GO" id="GO:0035556">
    <property type="term" value="P:intracellular signal transduction"/>
    <property type="evidence" value="ECO:0007669"/>
    <property type="project" value="TreeGrafter"/>
</dbReference>
<dbReference type="EC" id="2.7.11.17" evidence="7"/>
<dbReference type="EC" id="6.3.4.2" evidence="7"/>
<reference evidence="7 8" key="1">
    <citation type="submission" date="2011-07" db="EMBL/GenBank/DDBJ databases">
        <authorList>
            <person name="Coyne R."/>
            <person name="Brami D."/>
            <person name="Johnson J."/>
            <person name="Hostetler J."/>
            <person name="Hannick L."/>
            <person name="Clark T."/>
            <person name="Cassidy-Hanley D."/>
            <person name="Inman J."/>
        </authorList>
    </citation>
    <scope>NUCLEOTIDE SEQUENCE [LARGE SCALE GENOMIC DNA]</scope>
    <source>
        <strain evidence="7 8">G5</strain>
    </source>
</reference>
<evidence type="ECO:0000313" key="8">
    <source>
        <dbReference type="Proteomes" id="UP000008983"/>
    </source>
</evidence>
<dbReference type="GO" id="GO:0005737">
    <property type="term" value="C:cytoplasm"/>
    <property type="evidence" value="ECO:0007669"/>
    <property type="project" value="TreeGrafter"/>
</dbReference>
<dbReference type="GO" id="GO:0003883">
    <property type="term" value="F:CTP synthase activity"/>
    <property type="evidence" value="ECO:0007669"/>
    <property type="project" value="UniProtKB-EC"/>
</dbReference>
<keyword evidence="2 7" id="KW-0808">Transferase</keyword>
<keyword evidence="5" id="KW-0067">ATP-binding</keyword>
<dbReference type="OrthoDB" id="193931at2759"/>
<organism evidence="7 8">
    <name type="scientific">Ichthyophthirius multifiliis</name>
    <name type="common">White spot disease agent</name>
    <name type="synonym">Ich</name>
    <dbReference type="NCBI Taxonomy" id="5932"/>
    <lineage>
        <taxon>Eukaryota</taxon>
        <taxon>Sar</taxon>
        <taxon>Alveolata</taxon>
        <taxon>Ciliophora</taxon>
        <taxon>Intramacronucleata</taxon>
        <taxon>Oligohymenophorea</taxon>
        <taxon>Hymenostomatida</taxon>
        <taxon>Ophryoglenina</taxon>
        <taxon>Ichthyophthirius</taxon>
    </lineage>
</organism>
<dbReference type="eggNOG" id="KOG0583">
    <property type="taxonomic scope" value="Eukaryota"/>
</dbReference>
<dbReference type="Proteomes" id="UP000008983">
    <property type="component" value="Unassembled WGS sequence"/>
</dbReference>
<feature type="domain" description="Protein kinase" evidence="6">
    <location>
        <begin position="18"/>
        <end position="270"/>
    </location>
</feature>
<keyword evidence="4 7" id="KW-0418">Kinase</keyword>
<dbReference type="CDD" id="cd14335">
    <property type="entry name" value="UBA_SnRK1_plant"/>
    <property type="match status" value="1"/>
</dbReference>
<evidence type="ECO:0000313" key="7">
    <source>
        <dbReference type="EMBL" id="EGR34004.1"/>
    </source>
</evidence>
<evidence type="ECO:0000259" key="6">
    <source>
        <dbReference type="PROSITE" id="PS50011"/>
    </source>
</evidence>
<dbReference type="OMA" id="GHRYRDE"/>
<dbReference type="GO" id="GO:0005524">
    <property type="term" value="F:ATP binding"/>
    <property type="evidence" value="ECO:0007669"/>
    <property type="project" value="UniProtKB-KW"/>
</dbReference>
<dbReference type="InterPro" id="IPR000719">
    <property type="entry name" value="Prot_kinase_dom"/>
</dbReference>
<evidence type="ECO:0000256" key="5">
    <source>
        <dbReference type="ARBA" id="ARBA00022840"/>
    </source>
</evidence>
<dbReference type="GO" id="GO:0004683">
    <property type="term" value="F:calcium/calmodulin-dependent protein kinase activity"/>
    <property type="evidence" value="ECO:0007669"/>
    <property type="project" value="UniProtKB-EC"/>
</dbReference>
<dbReference type="AlphaFoldDB" id="G0QLA3"/>
<protein>
    <submittedName>
        <fullName evidence="7">Protein kinase domain protein</fullName>
        <ecNumber evidence="7">2.7.11.17</ecNumber>
        <ecNumber evidence="7">6.3.4.2</ecNumber>
    </submittedName>
</protein>
<dbReference type="InterPro" id="IPR008271">
    <property type="entry name" value="Ser/Thr_kinase_AS"/>
</dbReference>
<dbReference type="SMART" id="SM00220">
    <property type="entry name" value="S_TKc"/>
    <property type="match status" value="1"/>
</dbReference>
<sequence>MEKKKNYKKLQKNKNLKYKKGKTKGIGAFGKVKEAIHQFTGELVAIKILEKDKIIDISDVERIQREIHILKLIRHPTVIQIYEIIETPTHIFLVMEYCSKGELFEYIVEQQRLKETEASKFFQEIIAGIEYLHKLQVVHRDLKPENLLLDHNKCIKIVDFGLSNTYKKNELLKTACGSPCYAAPEMIAGKKYSCPQVDIWSSGVILFALICGYLPFEDDSTSALYKKILNGDYQIPSFVTFDAKDLLQKILNIDPKKRINFEEIKMHKFFNLNKREYQIPPGIIIGFNQIPIDQEIIKQLEAELGLEKESVVQSLDANKLNHLTTSYFLLLKKFVRNGGVSKADLNSKSFDLSLIEPKKYNSQNKGKFLYLTVQVVGKEENESQKTIKSNNITNNNQRQIIFKCF</sequence>
<proteinExistence type="predicted"/>